<keyword evidence="17" id="KW-0576">Peroxisome</keyword>
<evidence type="ECO:0000256" key="20">
    <source>
        <dbReference type="ARBA" id="ARBA00023288"/>
    </source>
</evidence>
<dbReference type="OrthoDB" id="270970at2759"/>
<keyword evidence="19" id="KW-0966">Cell projection</keyword>
<evidence type="ECO:0000256" key="4">
    <source>
        <dbReference type="ARBA" id="ARBA00006996"/>
    </source>
</evidence>
<keyword evidence="9" id="KW-0479">Metal-binding</keyword>
<gene>
    <name evidence="31" type="primary">LOC113101951</name>
</gene>
<proteinExistence type="inferred from homology"/>
<evidence type="ECO:0000256" key="14">
    <source>
        <dbReference type="ARBA" id="ARBA00023018"/>
    </source>
</evidence>
<keyword evidence="11" id="KW-0106">Calcium</keyword>
<feature type="compositionally biased region" description="Gly residues" evidence="27">
    <location>
        <begin position="325"/>
        <end position="337"/>
    </location>
</feature>
<evidence type="ECO:0000256" key="17">
    <source>
        <dbReference type="ARBA" id="ARBA00023140"/>
    </source>
</evidence>
<dbReference type="CDD" id="cd08405">
    <property type="entry name" value="C2B_Synaptotagmin-7"/>
    <property type="match status" value="1"/>
</dbReference>
<evidence type="ECO:0000256" key="13">
    <source>
        <dbReference type="ARBA" id="ARBA00022989"/>
    </source>
</evidence>
<comment type="similarity">
    <text evidence="4">Belongs to the synaptotagmin family.</text>
</comment>
<dbReference type="SMART" id="SM00239">
    <property type="entry name" value="C2"/>
    <property type="match status" value="2"/>
</dbReference>
<dbReference type="PANTHER" id="PTHR10024:SF363">
    <property type="entry name" value="SYNAPTOTAGMIN-7"/>
    <property type="match status" value="1"/>
</dbReference>
<evidence type="ECO:0000256" key="24">
    <source>
        <dbReference type="ARBA" id="ARBA00064595"/>
    </source>
</evidence>
<organism evidence="30 31">
    <name type="scientific">Carassius auratus</name>
    <name type="common">Goldfish</name>
    <dbReference type="NCBI Taxonomy" id="7957"/>
    <lineage>
        <taxon>Eukaryota</taxon>
        <taxon>Metazoa</taxon>
        <taxon>Chordata</taxon>
        <taxon>Craniata</taxon>
        <taxon>Vertebrata</taxon>
        <taxon>Euteleostomi</taxon>
        <taxon>Actinopterygii</taxon>
        <taxon>Neopterygii</taxon>
        <taxon>Teleostei</taxon>
        <taxon>Ostariophysi</taxon>
        <taxon>Cypriniformes</taxon>
        <taxon>Cyprinidae</taxon>
        <taxon>Cyprininae</taxon>
        <taxon>Carassius</taxon>
    </lineage>
</organism>
<protein>
    <recommendedName>
        <fullName evidence="25">Synaptotagmin-7</fullName>
    </recommendedName>
    <alternativeName>
        <fullName evidence="26">Synaptotagmin VII</fullName>
    </alternativeName>
</protein>
<dbReference type="GO" id="GO:0030276">
    <property type="term" value="F:clathrin binding"/>
    <property type="evidence" value="ECO:0007669"/>
    <property type="project" value="TreeGrafter"/>
</dbReference>
<evidence type="ECO:0000256" key="22">
    <source>
        <dbReference type="ARBA" id="ARBA00046300"/>
    </source>
</evidence>
<evidence type="ECO:0000256" key="21">
    <source>
        <dbReference type="ARBA" id="ARBA00023329"/>
    </source>
</evidence>
<keyword evidence="12" id="KW-0112">Calmodulin-binding</keyword>
<evidence type="ECO:0000256" key="6">
    <source>
        <dbReference type="ARBA" id="ARBA00022483"/>
    </source>
</evidence>
<keyword evidence="6" id="KW-0268">Exocytosis</keyword>
<dbReference type="SUPFAM" id="SSF49562">
    <property type="entry name" value="C2 domain (Calcium/lipid-binding domain, CaLB)"/>
    <property type="match status" value="2"/>
</dbReference>
<feature type="region of interest" description="Disordered" evidence="27">
    <location>
        <begin position="415"/>
        <end position="454"/>
    </location>
</feature>
<accession>A0A6P6PL57</accession>
<evidence type="ECO:0000313" key="30">
    <source>
        <dbReference type="Proteomes" id="UP000515129"/>
    </source>
</evidence>
<evidence type="ECO:0000256" key="2">
    <source>
        <dbReference type="ARBA" id="ARBA00004363"/>
    </source>
</evidence>
<keyword evidence="30" id="KW-1185">Reference proteome</keyword>
<dbReference type="InterPro" id="IPR037741">
    <property type="entry name" value="C2B_Synaptotagmin-7"/>
</dbReference>
<feature type="region of interest" description="Disordered" evidence="27">
    <location>
        <begin position="1"/>
        <end position="86"/>
    </location>
</feature>
<keyword evidence="15 28" id="KW-0472">Membrane</keyword>
<evidence type="ECO:0000256" key="27">
    <source>
        <dbReference type="SAM" id="MobiDB-lite"/>
    </source>
</evidence>
<dbReference type="PRINTS" id="PR00399">
    <property type="entry name" value="SYNAPTOTAGMN"/>
</dbReference>
<dbReference type="GeneID" id="113101951"/>
<dbReference type="RefSeq" id="XP_026121492.1">
    <property type="nucleotide sequence ID" value="XM_026265707.1"/>
</dbReference>
<keyword evidence="13 28" id="KW-1133">Transmembrane helix</keyword>
<evidence type="ECO:0000256" key="16">
    <source>
        <dbReference type="ARBA" id="ARBA00023139"/>
    </source>
</evidence>
<evidence type="ECO:0000256" key="15">
    <source>
        <dbReference type="ARBA" id="ARBA00023136"/>
    </source>
</evidence>
<dbReference type="GO" id="GO:0006906">
    <property type="term" value="P:vesicle fusion"/>
    <property type="evidence" value="ECO:0007669"/>
    <property type="project" value="TreeGrafter"/>
</dbReference>
<feature type="domain" description="C2" evidence="29">
    <location>
        <begin position="482"/>
        <end position="602"/>
    </location>
</feature>
<evidence type="ECO:0000256" key="19">
    <source>
        <dbReference type="ARBA" id="ARBA00023273"/>
    </source>
</evidence>
<evidence type="ECO:0000256" key="12">
    <source>
        <dbReference type="ARBA" id="ARBA00022860"/>
    </source>
</evidence>
<evidence type="ECO:0000256" key="26">
    <source>
        <dbReference type="ARBA" id="ARBA00080491"/>
    </source>
</evidence>
<evidence type="ECO:0000256" key="8">
    <source>
        <dbReference type="ARBA" id="ARBA00022692"/>
    </source>
</evidence>
<evidence type="ECO:0000259" key="29">
    <source>
        <dbReference type="PROSITE" id="PS50004"/>
    </source>
</evidence>
<feature type="region of interest" description="Disordered" evidence="27">
    <location>
        <begin position="206"/>
        <end position="225"/>
    </location>
</feature>
<dbReference type="InterPro" id="IPR037732">
    <property type="entry name" value="C2A_Synaptotagmin-7"/>
</dbReference>
<dbReference type="CDD" id="cd08386">
    <property type="entry name" value="C2A_Synaptotagmin-7"/>
    <property type="match status" value="1"/>
</dbReference>
<dbReference type="InterPro" id="IPR000008">
    <property type="entry name" value="C2_dom"/>
</dbReference>
<evidence type="ECO:0000256" key="28">
    <source>
        <dbReference type="SAM" id="Phobius"/>
    </source>
</evidence>
<evidence type="ECO:0000256" key="18">
    <source>
        <dbReference type="ARBA" id="ARBA00023228"/>
    </source>
</evidence>
<evidence type="ECO:0000256" key="11">
    <source>
        <dbReference type="ARBA" id="ARBA00022837"/>
    </source>
</evidence>
<keyword evidence="10" id="KW-0677">Repeat</keyword>
<dbReference type="GO" id="GO:0005509">
    <property type="term" value="F:calcium ion binding"/>
    <property type="evidence" value="ECO:0007669"/>
    <property type="project" value="TreeGrafter"/>
</dbReference>
<dbReference type="GO" id="GO:0005544">
    <property type="term" value="F:calcium-dependent phospholipid binding"/>
    <property type="evidence" value="ECO:0007669"/>
    <property type="project" value="InterPro"/>
</dbReference>
<evidence type="ECO:0000256" key="10">
    <source>
        <dbReference type="ARBA" id="ARBA00022737"/>
    </source>
</evidence>
<dbReference type="KEGG" id="caua:113101951"/>
<dbReference type="GO" id="GO:0001786">
    <property type="term" value="F:phosphatidylserine binding"/>
    <property type="evidence" value="ECO:0007669"/>
    <property type="project" value="TreeGrafter"/>
</dbReference>
<dbReference type="GO" id="GO:0048791">
    <property type="term" value="P:calcium ion-regulated exocytosis of neurotransmitter"/>
    <property type="evidence" value="ECO:0007669"/>
    <property type="project" value="TreeGrafter"/>
</dbReference>
<feature type="compositionally biased region" description="Polar residues" evidence="27">
    <location>
        <begin position="1"/>
        <end position="13"/>
    </location>
</feature>
<evidence type="ECO:0000256" key="25">
    <source>
        <dbReference type="ARBA" id="ARBA00067957"/>
    </source>
</evidence>
<dbReference type="Proteomes" id="UP000515129">
    <property type="component" value="Unplaced"/>
</dbReference>
<keyword evidence="16" id="KW-0564">Palmitate</keyword>
<dbReference type="GO" id="GO:0005778">
    <property type="term" value="C:peroxisomal membrane"/>
    <property type="evidence" value="ECO:0007669"/>
    <property type="project" value="UniProtKB-SubCell"/>
</dbReference>
<evidence type="ECO:0000256" key="9">
    <source>
        <dbReference type="ARBA" id="ARBA00022723"/>
    </source>
</evidence>
<feature type="domain" description="C2" evidence="29">
    <location>
        <begin position="613"/>
        <end position="746"/>
    </location>
</feature>
<comment type="subunit">
    <text evidence="24">Homodimer. Can also form heterodimers with SYT6, SYT9 and SYT10. Interacts with calmodulin (CALM1, CALM2 or CALM3). Interacts with CD63; required for localization to lysosomes. Interacts with APP.</text>
</comment>
<dbReference type="GO" id="GO:0030100">
    <property type="term" value="P:regulation of endocytosis"/>
    <property type="evidence" value="ECO:0007669"/>
    <property type="project" value="UniProtKB-ARBA"/>
</dbReference>
<dbReference type="GO" id="GO:0050796">
    <property type="term" value="P:regulation of insulin secretion"/>
    <property type="evidence" value="ECO:0007669"/>
    <property type="project" value="UniProtKB-ARBA"/>
</dbReference>
<dbReference type="PROSITE" id="PS50004">
    <property type="entry name" value="C2"/>
    <property type="match status" value="2"/>
</dbReference>
<name>A0A6P6PL57_CARAU</name>
<dbReference type="FunFam" id="2.60.40.150:FF:000028">
    <property type="entry name" value="Synaptotagmin 7"/>
    <property type="match status" value="1"/>
</dbReference>
<keyword evidence="20" id="KW-0449">Lipoprotein</keyword>
<dbReference type="GO" id="GO:1990927">
    <property type="term" value="P:calcium ion regulated lysosome exocytosis"/>
    <property type="evidence" value="ECO:0007669"/>
    <property type="project" value="UniProtKB-ARBA"/>
</dbReference>
<keyword evidence="18" id="KW-0458">Lysosome</keyword>
<dbReference type="GO" id="GO:0005765">
    <property type="term" value="C:lysosomal membrane"/>
    <property type="evidence" value="ECO:0007669"/>
    <property type="project" value="UniProtKB-SubCell"/>
</dbReference>
<evidence type="ECO:0000256" key="5">
    <source>
        <dbReference type="ARBA" id="ARBA00022475"/>
    </source>
</evidence>
<feature type="region of interest" description="Disordered" evidence="27">
    <location>
        <begin position="300"/>
        <end position="350"/>
    </location>
</feature>
<keyword evidence="5" id="KW-1003">Cell membrane</keyword>
<feature type="transmembrane region" description="Helical" evidence="28">
    <location>
        <begin position="100"/>
        <end position="124"/>
    </location>
</feature>
<dbReference type="Gene3D" id="2.60.40.150">
    <property type="entry name" value="C2 domain"/>
    <property type="match status" value="2"/>
</dbReference>
<dbReference type="PANTHER" id="PTHR10024">
    <property type="entry name" value="SYNAPTOTAGMIN"/>
    <property type="match status" value="1"/>
</dbReference>
<keyword evidence="14" id="KW-0770">Synapse</keyword>
<evidence type="ECO:0000256" key="1">
    <source>
        <dbReference type="ARBA" id="ARBA00004254"/>
    </source>
</evidence>
<dbReference type="GO" id="GO:0030670">
    <property type="term" value="C:phagocytic vesicle membrane"/>
    <property type="evidence" value="ECO:0007669"/>
    <property type="project" value="UniProtKB-SubCell"/>
</dbReference>
<comment type="subcellular location">
    <subcellularLocation>
        <location evidence="23">Cytoplasmic vesicle</location>
        <location evidence="23">Phagosome membrane</location>
        <topology evidence="23">Single-pass membrane protein</topology>
    </subcellularLocation>
    <subcellularLocation>
        <location evidence="1">Cytoplasmic vesicle</location>
        <location evidence="1">Secretory vesicle</location>
        <location evidence="1">Synaptic vesicle membrane</location>
        <topology evidence="1">Single-pass membrane protein</topology>
    </subcellularLocation>
    <subcellularLocation>
        <location evidence="2">Lysosome membrane</location>
        <topology evidence="2">Single-pass membrane protein</topology>
    </subcellularLocation>
    <subcellularLocation>
        <location evidence="3">Peroxisome membrane</location>
        <topology evidence="3">Single-pass membrane protein</topology>
    </subcellularLocation>
    <subcellularLocation>
        <location evidence="22">Presynaptic cell membrane</location>
        <topology evidence="22">Single-pass membrane protein</topology>
    </subcellularLocation>
</comment>
<sequence>MGGSQQTKKQSPGRTGGGRLTPHTPRHTHAHGRSGQTRHTPRSSLTRTGATRKQAAHSSQTHTHAHRSPSAQGSLARAGNGHGHPHAHLQAHADQGGCGLFCYLCYIGYCLCLMLLSCFLLLLLSPPTSRTPPPPAPLPPSPSDDTIFSSLAVSVCPHPFLNLSFSSMSPLSPLLSSSDSLTLLHPDSKFFPFNLSSPLPLCPSVSPAPPLTPSKSSSDASPRPRPFLLVPPSLLLLPRPSLCRSRPSSSRSLPSLLLCPHSLSDHALSSDETLDNIPSTGATPRPRTLLRQQSLQQPLIQAPAPSLASRPPISQSLGQLHTQPGCGGTEPGGGGGASSRNSRGGQTGGGASCYKSGVAGGRASLGNAGSVDHMMGQIKRRGLDVKSFVEGKMVVLSLAIGLAEQDDFAHLPDLQEEPAGQETPPEKSRNMGNKPANSPKGQPPDADGHSSVSDLANSLTGDMVMLSPGSEDDDHEGPVSEKLGRIQFSLGYSFQDTTLTVKILKGQDLPAKDFSGTSDPFVKIYLLPDRKHKLETKIKRKNLNPHWNETFLFEGFPYEKVRERTLYLQVLDYDRFSRNDPIGEVSIPLNKVELGQLKTFWKDLKPCSDGSGSRGDLLLSLCYNPTANTITVNIIKARNLKAMDIGGTSDPYVKVWLMHKDKRVEKKKTVTIKRCLNPVFNESFPFDVPAHVLRETTIIITVMDKDRLSRNDVIGKIYLSWKSGPAEVKHWKDMLSRPRTNVAQWHALKA</sequence>
<dbReference type="GO" id="GO:0005516">
    <property type="term" value="F:calmodulin binding"/>
    <property type="evidence" value="ECO:0007669"/>
    <property type="project" value="UniProtKB-KW"/>
</dbReference>
<evidence type="ECO:0000256" key="23">
    <source>
        <dbReference type="ARBA" id="ARBA00060464"/>
    </source>
</evidence>
<dbReference type="GO" id="GO:0001778">
    <property type="term" value="P:plasma membrane repair"/>
    <property type="evidence" value="ECO:0007669"/>
    <property type="project" value="UniProtKB-ARBA"/>
</dbReference>
<dbReference type="InterPro" id="IPR001565">
    <property type="entry name" value="Synaptotagmin"/>
</dbReference>
<keyword evidence="21" id="KW-0968">Cytoplasmic vesicle</keyword>
<dbReference type="GO" id="GO:0030424">
    <property type="term" value="C:axon"/>
    <property type="evidence" value="ECO:0007669"/>
    <property type="project" value="TreeGrafter"/>
</dbReference>
<feature type="compositionally biased region" description="Polar residues" evidence="27">
    <location>
        <begin position="312"/>
        <end position="322"/>
    </location>
</feature>
<dbReference type="GO" id="GO:0017158">
    <property type="term" value="P:regulation of calcium ion-dependent exocytosis"/>
    <property type="evidence" value="ECO:0007669"/>
    <property type="project" value="UniProtKB-ARBA"/>
</dbReference>
<keyword evidence="7" id="KW-0597">Phosphoprotein</keyword>
<dbReference type="GO" id="GO:0051050">
    <property type="term" value="P:positive regulation of transport"/>
    <property type="evidence" value="ECO:0007669"/>
    <property type="project" value="UniProtKB-ARBA"/>
</dbReference>
<dbReference type="GO" id="GO:0000149">
    <property type="term" value="F:SNARE binding"/>
    <property type="evidence" value="ECO:0007669"/>
    <property type="project" value="TreeGrafter"/>
</dbReference>
<dbReference type="AlphaFoldDB" id="A0A6P6PL57"/>
<evidence type="ECO:0000256" key="3">
    <source>
        <dbReference type="ARBA" id="ARBA00004549"/>
    </source>
</evidence>
<dbReference type="GO" id="GO:0042734">
    <property type="term" value="C:presynaptic membrane"/>
    <property type="evidence" value="ECO:0007669"/>
    <property type="project" value="UniProtKB-SubCell"/>
</dbReference>
<dbReference type="InterPro" id="IPR035892">
    <property type="entry name" value="C2_domain_sf"/>
</dbReference>
<dbReference type="GO" id="GO:0030672">
    <property type="term" value="C:synaptic vesicle membrane"/>
    <property type="evidence" value="ECO:0007669"/>
    <property type="project" value="UniProtKB-SubCell"/>
</dbReference>
<evidence type="ECO:0000313" key="31">
    <source>
        <dbReference type="RefSeq" id="XP_026121492.1"/>
    </source>
</evidence>
<evidence type="ECO:0000256" key="7">
    <source>
        <dbReference type="ARBA" id="ARBA00022553"/>
    </source>
</evidence>
<reference evidence="31" key="1">
    <citation type="submission" date="2025-08" db="UniProtKB">
        <authorList>
            <consortium name="RefSeq"/>
        </authorList>
    </citation>
    <scope>IDENTIFICATION</scope>
    <source>
        <strain evidence="31">Wakin</strain>
        <tissue evidence="31">Muscle</tissue>
    </source>
</reference>
<dbReference type="FunFam" id="2.60.40.150:FF:000027">
    <property type="entry name" value="Synaptotagmin 7"/>
    <property type="match status" value="1"/>
</dbReference>
<dbReference type="Pfam" id="PF00168">
    <property type="entry name" value="C2"/>
    <property type="match status" value="2"/>
</dbReference>
<feature type="compositionally biased region" description="Polar residues" evidence="27">
    <location>
        <begin position="34"/>
        <end position="51"/>
    </location>
</feature>
<keyword evidence="8 28" id="KW-0812">Transmembrane</keyword>
<dbReference type="PRINTS" id="PR00360">
    <property type="entry name" value="C2DOMAIN"/>
</dbReference>